<dbReference type="OrthoDB" id="6359816at2759"/>
<dbReference type="InterPro" id="IPR000210">
    <property type="entry name" value="BTB/POZ_dom"/>
</dbReference>
<dbReference type="PANTHER" id="PTHR47843">
    <property type="entry name" value="BTB DOMAIN-CONTAINING PROTEIN-RELATED"/>
    <property type="match status" value="1"/>
</dbReference>
<keyword evidence="3" id="KW-1185">Reference proteome</keyword>
<proteinExistence type="predicted"/>
<evidence type="ECO:0000259" key="1">
    <source>
        <dbReference type="PROSITE" id="PS50097"/>
    </source>
</evidence>
<dbReference type="SMART" id="SM00225">
    <property type="entry name" value="BTB"/>
    <property type="match status" value="1"/>
</dbReference>
<name>A0A139HLI8_9PEZI</name>
<organism evidence="2 3">
    <name type="scientific">Pseudocercospora eumusae</name>
    <dbReference type="NCBI Taxonomy" id="321146"/>
    <lineage>
        <taxon>Eukaryota</taxon>
        <taxon>Fungi</taxon>
        <taxon>Dikarya</taxon>
        <taxon>Ascomycota</taxon>
        <taxon>Pezizomycotina</taxon>
        <taxon>Dothideomycetes</taxon>
        <taxon>Dothideomycetidae</taxon>
        <taxon>Mycosphaerellales</taxon>
        <taxon>Mycosphaerellaceae</taxon>
        <taxon>Pseudocercospora</taxon>
    </lineage>
</organism>
<dbReference type="Gene3D" id="3.30.710.10">
    <property type="entry name" value="Potassium Channel Kv1.1, Chain A"/>
    <property type="match status" value="1"/>
</dbReference>
<dbReference type="CDD" id="cd18186">
    <property type="entry name" value="BTB_POZ_ZBTB_KLHL-like"/>
    <property type="match status" value="1"/>
</dbReference>
<dbReference type="EMBL" id="LFZN01000032">
    <property type="protein sequence ID" value="KXT03237.1"/>
    <property type="molecule type" value="Genomic_DNA"/>
</dbReference>
<evidence type="ECO:0000313" key="3">
    <source>
        <dbReference type="Proteomes" id="UP000070133"/>
    </source>
</evidence>
<evidence type="ECO:0000313" key="2">
    <source>
        <dbReference type="EMBL" id="KXT03237.1"/>
    </source>
</evidence>
<dbReference type="SUPFAM" id="SSF54695">
    <property type="entry name" value="POZ domain"/>
    <property type="match status" value="1"/>
</dbReference>
<reference evidence="2 3" key="1">
    <citation type="submission" date="2015-07" db="EMBL/GenBank/DDBJ databases">
        <title>Comparative genomics of the Sigatoka disease complex on banana suggests a link between parallel evolutionary changes in Pseudocercospora fijiensis and Pseudocercospora eumusae and increased virulence on the banana host.</title>
        <authorList>
            <person name="Chang T.-C."/>
            <person name="Salvucci A."/>
            <person name="Crous P.W."/>
            <person name="Stergiopoulos I."/>
        </authorList>
    </citation>
    <scope>NUCLEOTIDE SEQUENCE [LARGE SCALE GENOMIC DNA]</scope>
    <source>
        <strain evidence="2 3">CBS 114824</strain>
    </source>
</reference>
<dbReference type="Proteomes" id="UP000070133">
    <property type="component" value="Unassembled WGS sequence"/>
</dbReference>
<accession>A0A139HLI8</accession>
<protein>
    <recommendedName>
        <fullName evidence="1">BTB domain-containing protein</fullName>
    </recommendedName>
</protein>
<gene>
    <name evidence="2" type="ORF">AC578_4829</name>
</gene>
<dbReference type="AlphaFoldDB" id="A0A139HLI8"/>
<dbReference type="InterPro" id="IPR011333">
    <property type="entry name" value="SKP1/BTB/POZ_sf"/>
</dbReference>
<sequence length="267" mass="30327">MGSEYTFHHRVEQAAFCNRMANLRLNDALCDIKIRCQSFEAAAHRHVLAAQSDWFLKAFTNGFAETGAKEIVLQDDEPSVIEALLHFCYKFEYCDTGEPADGRGPMAFNVHVFAAAEKYLIEPLQRFALNRLRYHSRINFNAEDFAKAIEHAYTATSDPKTLLRRMIMKISFDEVDQLFSTNGRHKSAIFDAVADRVPSYAADLMRAAQRTGRIGEENRQMLCPTSGCYNNLYYDVTSDGKVDIFCEKCNTHHCGTAEQYGVVTYPE</sequence>
<comment type="caution">
    <text evidence="2">The sequence shown here is derived from an EMBL/GenBank/DDBJ whole genome shotgun (WGS) entry which is preliminary data.</text>
</comment>
<dbReference type="PANTHER" id="PTHR47843:SF5">
    <property type="entry name" value="BTB_POZ DOMAIN PROTEIN"/>
    <property type="match status" value="1"/>
</dbReference>
<dbReference type="Pfam" id="PF00651">
    <property type="entry name" value="BTB"/>
    <property type="match status" value="1"/>
</dbReference>
<dbReference type="PROSITE" id="PS50097">
    <property type="entry name" value="BTB"/>
    <property type="match status" value="1"/>
</dbReference>
<feature type="domain" description="BTB" evidence="1">
    <location>
        <begin position="30"/>
        <end position="89"/>
    </location>
</feature>
<dbReference type="STRING" id="321146.A0A139HLI8"/>